<dbReference type="GO" id="GO:0005524">
    <property type="term" value="F:ATP binding"/>
    <property type="evidence" value="ECO:0007669"/>
    <property type="project" value="UniProtKB-UniRule"/>
</dbReference>
<dbReference type="GO" id="GO:0016787">
    <property type="term" value="F:hydrolase activity"/>
    <property type="evidence" value="ECO:0007669"/>
    <property type="project" value="UniProtKB-UniRule"/>
</dbReference>
<dbReference type="EC" id="5.6.2.4" evidence="8"/>
<dbReference type="RefSeq" id="WP_112297456.1">
    <property type="nucleotide sequence ID" value="NZ_JAAMQY010000010.1"/>
</dbReference>
<reference evidence="13 16" key="2">
    <citation type="submission" date="2020-11" db="EMBL/GenBank/DDBJ databases">
        <title>Enhanced detection system for hospital associated transmission using whole genome sequencing surveillance.</title>
        <authorList>
            <person name="Harrison L.H."/>
            <person name="Van Tyne D."/>
            <person name="Marsh J.W."/>
            <person name="Griffith M.P."/>
            <person name="Snyder D.J."/>
            <person name="Cooper V.S."/>
            <person name="Mustapha M."/>
        </authorList>
    </citation>
    <scope>NUCLEOTIDE SEQUENCE [LARGE SCALE GENOMIC DNA]</scope>
    <source>
        <strain evidence="13 16">PSB00013</strain>
    </source>
</reference>
<comment type="catalytic activity">
    <reaction evidence="7">
        <text>Couples ATP hydrolysis with the unwinding of duplex DNA by translocating in the 3'-5' direction.</text>
        <dbReference type="EC" id="5.6.2.4"/>
    </reaction>
</comment>
<dbReference type="InterPro" id="IPR000212">
    <property type="entry name" value="DNA_helicase_UvrD/REP"/>
</dbReference>
<dbReference type="Pfam" id="PF00580">
    <property type="entry name" value="UvrD-helicase"/>
    <property type="match status" value="1"/>
</dbReference>
<dbReference type="Gene3D" id="1.10.486.10">
    <property type="entry name" value="PCRA, domain 4"/>
    <property type="match status" value="1"/>
</dbReference>
<dbReference type="PANTHER" id="PTHR11070:SF59">
    <property type="entry name" value="DNA 3'-5' HELICASE"/>
    <property type="match status" value="1"/>
</dbReference>
<accession>A0A2X2BUE1</accession>
<dbReference type="Proteomes" id="UP000250443">
    <property type="component" value="Unassembled WGS sequence"/>
</dbReference>
<keyword evidence="5 10" id="KW-0067">ATP-binding</keyword>
<dbReference type="EMBL" id="JADTXM010000015">
    <property type="protein sequence ID" value="MBH3440917.1"/>
    <property type="molecule type" value="Genomic_DNA"/>
</dbReference>
<dbReference type="GO" id="GO:0000725">
    <property type="term" value="P:recombinational repair"/>
    <property type="evidence" value="ECO:0007669"/>
    <property type="project" value="TreeGrafter"/>
</dbReference>
<evidence type="ECO:0000313" key="13">
    <source>
        <dbReference type="EMBL" id="MBH3440917.1"/>
    </source>
</evidence>
<evidence type="ECO:0000256" key="2">
    <source>
        <dbReference type="ARBA" id="ARBA00022741"/>
    </source>
</evidence>
<keyword evidence="2 10" id="KW-0547">Nucleotide-binding</keyword>
<dbReference type="InterPro" id="IPR014016">
    <property type="entry name" value="UvrD-like_ATP-bd"/>
</dbReference>
<gene>
    <name evidence="14" type="primary">pcrA_1</name>
    <name evidence="13" type="ORF">I5Q09_19730</name>
    <name evidence="14" type="ORF">NCTC11842_00127</name>
</gene>
<evidence type="ECO:0000313" key="14">
    <source>
        <dbReference type="EMBL" id="SPY99982.1"/>
    </source>
</evidence>
<dbReference type="PROSITE" id="PS51198">
    <property type="entry name" value="UVRD_HELICASE_ATP_BIND"/>
    <property type="match status" value="1"/>
</dbReference>
<dbReference type="Gene3D" id="3.40.50.300">
    <property type="entry name" value="P-loop containing nucleotide triphosphate hydrolases"/>
    <property type="match status" value="2"/>
</dbReference>
<name>A0A2X2BUE1_PSELU</name>
<evidence type="ECO:0000256" key="3">
    <source>
        <dbReference type="ARBA" id="ARBA00022801"/>
    </source>
</evidence>
<evidence type="ECO:0000313" key="15">
    <source>
        <dbReference type="Proteomes" id="UP000250443"/>
    </source>
</evidence>
<evidence type="ECO:0000259" key="11">
    <source>
        <dbReference type="PROSITE" id="PS51198"/>
    </source>
</evidence>
<dbReference type="InterPro" id="IPR014017">
    <property type="entry name" value="DNA_helicase_UvrD-like_C"/>
</dbReference>
<evidence type="ECO:0000256" key="5">
    <source>
        <dbReference type="ARBA" id="ARBA00022840"/>
    </source>
</evidence>
<dbReference type="CDD" id="cd18807">
    <property type="entry name" value="SF1_C_UvrD"/>
    <property type="match status" value="1"/>
</dbReference>
<comment type="catalytic activity">
    <reaction evidence="9">
        <text>ATP + H2O = ADP + phosphate + H(+)</text>
        <dbReference type="Rhea" id="RHEA:13065"/>
        <dbReference type="ChEBI" id="CHEBI:15377"/>
        <dbReference type="ChEBI" id="CHEBI:15378"/>
        <dbReference type="ChEBI" id="CHEBI:30616"/>
        <dbReference type="ChEBI" id="CHEBI:43474"/>
        <dbReference type="ChEBI" id="CHEBI:456216"/>
        <dbReference type="EC" id="5.6.2.4"/>
    </reaction>
</comment>
<dbReference type="PANTHER" id="PTHR11070">
    <property type="entry name" value="UVRD / RECB / PCRA DNA HELICASE FAMILY MEMBER"/>
    <property type="match status" value="1"/>
</dbReference>
<evidence type="ECO:0000256" key="9">
    <source>
        <dbReference type="ARBA" id="ARBA00048988"/>
    </source>
</evidence>
<comment type="similarity">
    <text evidence="1">Belongs to the helicase family. UvrD subfamily.</text>
</comment>
<proteinExistence type="inferred from homology"/>
<dbReference type="EMBL" id="UAUF01000002">
    <property type="protein sequence ID" value="SPY99982.1"/>
    <property type="molecule type" value="Genomic_DNA"/>
</dbReference>
<dbReference type="AlphaFoldDB" id="A0A2X2BUE1"/>
<evidence type="ECO:0000256" key="1">
    <source>
        <dbReference type="ARBA" id="ARBA00009922"/>
    </source>
</evidence>
<dbReference type="InterPro" id="IPR027417">
    <property type="entry name" value="P-loop_NTPase"/>
</dbReference>
<dbReference type="GO" id="GO:0003677">
    <property type="term" value="F:DNA binding"/>
    <property type="evidence" value="ECO:0007669"/>
    <property type="project" value="InterPro"/>
</dbReference>
<evidence type="ECO:0000256" key="6">
    <source>
        <dbReference type="ARBA" id="ARBA00023235"/>
    </source>
</evidence>
<keyword evidence="4 10" id="KW-0347">Helicase</keyword>
<feature type="binding site" evidence="10">
    <location>
        <begin position="23"/>
        <end position="30"/>
    </location>
    <ligand>
        <name>ATP</name>
        <dbReference type="ChEBI" id="CHEBI:30616"/>
    </ligand>
</feature>
<dbReference type="InterPro" id="IPR013986">
    <property type="entry name" value="DExx_box_DNA_helicase_dom_sf"/>
</dbReference>
<keyword evidence="6" id="KW-0413">Isomerase</keyword>
<dbReference type="GO" id="GO:0005829">
    <property type="term" value="C:cytosol"/>
    <property type="evidence" value="ECO:0007669"/>
    <property type="project" value="TreeGrafter"/>
</dbReference>
<evidence type="ECO:0000256" key="10">
    <source>
        <dbReference type="PROSITE-ProRule" id="PRU00560"/>
    </source>
</evidence>
<organism evidence="14 15">
    <name type="scientific">Pseudomonas luteola</name>
    <dbReference type="NCBI Taxonomy" id="47886"/>
    <lineage>
        <taxon>Bacteria</taxon>
        <taxon>Pseudomonadati</taxon>
        <taxon>Pseudomonadota</taxon>
        <taxon>Gammaproteobacteria</taxon>
        <taxon>Pseudomonadales</taxon>
        <taxon>Pseudomonadaceae</taxon>
        <taxon>Pseudomonas</taxon>
    </lineage>
</organism>
<evidence type="ECO:0000313" key="16">
    <source>
        <dbReference type="Proteomes" id="UP000638986"/>
    </source>
</evidence>
<dbReference type="Proteomes" id="UP000638986">
    <property type="component" value="Unassembled WGS sequence"/>
</dbReference>
<dbReference type="Gene3D" id="1.10.10.160">
    <property type="match status" value="1"/>
</dbReference>
<reference evidence="14 15" key="1">
    <citation type="submission" date="2018-06" db="EMBL/GenBank/DDBJ databases">
        <authorList>
            <consortium name="Pathogen Informatics"/>
            <person name="Doyle S."/>
        </authorList>
    </citation>
    <scope>NUCLEOTIDE SEQUENCE [LARGE SCALE GENOMIC DNA]</scope>
    <source>
        <strain evidence="14 15">NCTC11842</strain>
    </source>
</reference>
<dbReference type="Pfam" id="PF13361">
    <property type="entry name" value="UvrD_C"/>
    <property type="match status" value="1"/>
</dbReference>
<sequence>MALSAEQQVIVNHPIDRHAVVLAVAGSGKSTTMAERIAYLVEAKRVEPNHIIAVMFNKAAALELGARLVNRLGKRNAPASMTYHALGTLTLNRLIREGKAEPWDFVANPSIAQRFATGVIENVCLKYGHKYPRIVADVFLSFIDRVKSDLRTPAEVWADGEFDAKYQWFVPMFAQYEQARARAKKRFFSDLIYDPVVLMRQDPDAARVAADRYAHIIVDEYQDICESQQSLVRFNAGQKARVMVVGDDDQTIYTWRGAKPSYILRDFQRDFPDSTVYKLTRTWRYGHALSVAANHVITGNADRAPKLCISGDKAPSTELYLEWDHGNGKKLVETVGVWLASGGTLKDIAVLVRTYSKSGASQFALLQAGIPFRLEGGDEASVLANKWVVSLLGWLKLAAGQFAERPYAGDPDFGSIKDMRAVLDCPPLGLSWDSSCQLAIEVLKQPEGIDGFAKFSSTLAVTSGELATRVSRLGVLWRKCRSLSSKARSLNPSELLGYLAEELDIKRSIYKHAKSEDDASDQWELVEAFIAYVQSRNGTLPEFLKHIADLQTFTEKAKESTNAVHMTSVHRSKGLEWPCVIMIGLAQGAFPHKPKRKLEGDKADRHLEDERRLFYVAMTRAKKALYLFSPPDAMLHQWLRAGKRGYPNDLKADGSSASQFLYESNLYLSKTIPGMLSKPLAIKAADPEVYNEYLLTLGCSYQVEKLNIPITM</sequence>
<evidence type="ECO:0000256" key="7">
    <source>
        <dbReference type="ARBA" id="ARBA00034617"/>
    </source>
</evidence>
<protein>
    <recommendedName>
        <fullName evidence="8">DNA 3'-5' helicase</fullName>
        <ecNumber evidence="8">5.6.2.4</ecNumber>
    </recommendedName>
</protein>
<dbReference type="CDD" id="cd17932">
    <property type="entry name" value="DEXQc_UvrD"/>
    <property type="match status" value="1"/>
</dbReference>
<feature type="domain" description="UvrD-like helicase ATP-binding" evidence="11">
    <location>
        <begin position="2"/>
        <end position="286"/>
    </location>
</feature>
<evidence type="ECO:0000259" key="12">
    <source>
        <dbReference type="PROSITE" id="PS51217"/>
    </source>
</evidence>
<evidence type="ECO:0000256" key="4">
    <source>
        <dbReference type="ARBA" id="ARBA00022806"/>
    </source>
</evidence>
<dbReference type="GO" id="GO:0043138">
    <property type="term" value="F:3'-5' DNA helicase activity"/>
    <property type="evidence" value="ECO:0007669"/>
    <property type="project" value="UniProtKB-EC"/>
</dbReference>
<dbReference type="GO" id="GO:0033202">
    <property type="term" value="C:DNA helicase complex"/>
    <property type="evidence" value="ECO:0007669"/>
    <property type="project" value="TreeGrafter"/>
</dbReference>
<feature type="domain" description="UvrD-like helicase C-terminal" evidence="12">
    <location>
        <begin position="287"/>
        <end position="574"/>
    </location>
</feature>
<dbReference type="PROSITE" id="PS51217">
    <property type="entry name" value="UVRD_HELICASE_CTER"/>
    <property type="match status" value="1"/>
</dbReference>
<evidence type="ECO:0000256" key="8">
    <source>
        <dbReference type="ARBA" id="ARBA00034808"/>
    </source>
</evidence>
<dbReference type="SUPFAM" id="SSF52540">
    <property type="entry name" value="P-loop containing nucleoside triphosphate hydrolases"/>
    <property type="match status" value="1"/>
</dbReference>
<keyword evidence="3 10" id="KW-0378">Hydrolase</keyword>